<evidence type="ECO:0000313" key="10">
    <source>
        <dbReference type="Proteomes" id="UP001194696"/>
    </source>
</evidence>
<dbReference type="InterPro" id="IPR050173">
    <property type="entry name" value="ABC_transporter_C-like"/>
</dbReference>
<dbReference type="PANTHER" id="PTHR24223">
    <property type="entry name" value="ATP-BINDING CASSETTE SUB-FAMILY C"/>
    <property type="match status" value="1"/>
</dbReference>
<keyword evidence="2 7" id="KW-0812">Transmembrane</keyword>
<feature type="transmembrane region" description="Helical" evidence="7">
    <location>
        <begin position="68"/>
        <end position="96"/>
    </location>
</feature>
<dbReference type="PROSITE" id="PS50929">
    <property type="entry name" value="ABC_TM1F"/>
    <property type="match status" value="1"/>
</dbReference>
<gene>
    <name evidence="9" type="ORF">BGZ96_006831</name>
</gene>
<dbReference type="InterPro" id="IPR036640">
    <property type="entry name" value="ABC1_TM_sf"/>
</dbReference>
<keyword evidence="4" id="KW-0067">ATP-binding</keyword>
<evidence type="ECO:0000259" key="8">
    <source>
        <dbReference type="PROSITE" id="PS50929"/>
    </source>
</evidence>
<evidence type="ECO:0000256" key="5">
    <source>
        <dbReference type="ARBA" id="ARBA00022989"/>
    </source>
</evidence>
<accession>A0ABQ7JGK7</accession>
<feature type="transmembrane region" description="Helical" evidence="7">
    <location>
        <begin position="27"/>
        <end position="48"/>
    </location>
</feature>
<feature type="non-terminal residue" evidence="9">
    <location>
        <position position="161"/>
    </location>
</feature>
<feature type="domain" description="ABC transmembrane type-1" evidence="8">
    <location>
        <begin position="27"/>
        <end position="161"/>
    </location>
</feature>
<keyword evidence="3" id="KW-0547">Nucleotide-binding</keyword>
<dbReference type="Pfam" id="PF00664">
    <property type="entry name" value="ABC_membrane"/>
    <property type="match status" value="1"/>
</dbReference>
<dbReference type="Gene3D" id="1.20.1560.10">
    <property type="entry name" value="ABC transporter type 1, transmembrane domain"/>
    <property type="match status" value="1"/>
</dbReference>
<evidence type="ECO:0000256" key="6">
    <source>
        <dbReference type="ARBA" id="ARBA00023136"/>
    </source>
</evidence>
<dbReference type="Proteomes" id="UP001194696">
    <property type="component" value="Unassembled WGS sequence"/>
</dbReference>
<keyword evidence="1" id="KW-0813">Transport</keyword>
<evidence type="ECO:0000256" key="4">
    <source>
        <dbReference type="ARBA" id="ARBA00022840"/>
    </source>
</evidence>
<feature type="non-terminal residue" evidence="9">
    <location>
        <position position="1"/>
    </location>
</feature>
<dbReference type="EMBL" id="JAAAIM010003347">
    <property type="protein sequence ID" value="KAG0267978.1"/>
    <property type="molecule type" value="Genomic_DNA"/>
</dbReference>
<comment type="caution">
    <text evidence="9">The sequence shown here is derived from an EMBL/GenBank/DDBJ whole genome shotgun (WGS) entry which is preliminary data.</text>
</comment>
<sequence>DEEIITEGRVGWEVYKYYMTSIGLGNVFFFVCVVLINLSVLIGTQLWLDKWGNNNLSDSPNKRPTLYWIMSYFGWVVSEALTLGGAIGLSMVYMALRGSRYLHAAMLRPLVRAPMSFFDVTSSGKIVNRFSHDINSVDLELPLQVTNMLFISTMAISIFVF</sequence>
<keyword evidence="10" id="KW-1185">Reference proteome</keyword>
<name>A0ABQ7JGK7_9FUNG</name>
<proteinExistence type="predicted"/>
<protein>
    <recommendedName>
        <fullName evidence="8">ABC transmembrane type-1 domain-containing protein</fullName>
    </recommendedName>
</protein>
<keyword evidence="5 7" id="KW-1133">Transmembrane helix</keyword>
<evidence type="ECO:0000256" key="1">
    <source>
        <dbReference type="ARBA" id="ARBA00022448"/>
    </source>
</evidence>
<evidence type="ECO:0000256" key="2">
    <source>
        <dbReference type="ARBA" id="ARBA00022692"/>
    </source>
</evidence>
<dbReference type="SUPFAM" id="SSF90123">
    <property type="entry name" value="ABC transporter transmembrane region"/>
    <property type="match status" value="1"/>
</dbReference>
<reference evidence="9 10" key="1">
    <citation type="journal article" date="2020" name="Fungal Divers.">
        <title>Resolving the Mortierellaceae phylogeny through synthesis of multi-gene phylogenetics and phylogenomics.</title>
        <authorList>
            <person name="Vandepol N."/>
            <person name="Liber J."/>
            <person name="Desiro A."/>
            <person name="Na H."/>
            <person name="Kennedy M."/>
            <person name="Barry K."/>
            <person name="Grigoriev I.V."/>
            <person name="Miller A.N."/>
            <person name="O'Donnell K."/>
            <person name="Stajich J.E."/>
            <person name="Bonito G."/>
        </authorList>
    </citation>
    <scope>NUCLEOTIDE SEQUENCE [LARGE SCALE GENOMIC DNA]</scope>
    <source>
        <strain evidence="9 10">AD045</strain>
    </source>
</reference>
<evidence type="ECO:0000256" key="3">
    <source>
        <dbReference type="ARBA" id="ARBA00022741"/>
    </source>
</evidence>
<dbReference type="InterPro" id="IPR011527">
    <property type="entry name" value="ABC1_TM_dom"/>
</dbReference>
<organism evidence="9 10">
    <name type="scientific">Linnemannia gamsii</name>
    <dbReference type="NCBI Taxonomy" id="64522"/>
    <lineage>
        <taxon>Eukaryota</taxon>
        <taxon>Fungi</taxon>
        <taxon>Fungi incertae sedis</taxon>
        <taxon>Mucoromycota</taxon>
        <taxon>Mortierellomycotina</taxon>
        <taxon>Mortierellomycetes</taxon>
        <taxon>Mortierellales</taxon>
        <taxon>Mortierellaceae</taxon>
        <taxon>Linnemannia</taxon>
    </lineage>
</organism>
<evidence type="ECO:0000256" key="7">
    <source>
        <dbReference type="SAM" id="Phobius"/>
    </source>
</evidence>
<evidence type="ECO:0000313" key="9">
    <source>
        <dbReference type="EMBL" id="KAG0267978.1"/>
    </source>
</evidence>
<keyword evidence="6 7" id="KW-0472">Membrane</keyword>